<dbReference type="InterPro" id="IPR050660">
    <property type="entry name" value="NEK_Ser/Thr_kinase"/>
</dbReference>
<feature type="domain" description="Protein kinase" evidence="6">
    <location>
        <begin position="12"/>
        <end position="283"/>
    </location>
</feature>
<accession>A0A9W4U9U2</accession>
<dbReference type="EC" id="2.7.11.1" evidence="1"/>
<evidence type="ECO:0000256" key="1">
    <source>
        <dbReference type="ARBA" id="ARBA00012513"/>
    </source>
</evidence>
<dbReference type="InterPro" id="IPR000719">
    <property type="entry name" value="Prot_kinase_dom"/>
</dbReference>
<dbReference type="Pfam" id="PF00069">
    <property type="entry name" value="Pkinase"/>
    <property type="match status" value="1"/>
</dbReference>
<evidence type="ECO:0000256" key="5">
    <source>
        <dbReference type="ARBA" id="ARBA00022840"/>
    </source>
</evidence>
<dbReference type="Proteomes" id="UP001152607">
    <property type="component" value="Unassembled WGS sequence"/>
</dbReference>
<evidence type="ECO:0000259" key="6">
    <source>
        <dbReference type="PROSITE" id="PS50011"/>
    </source>
</evidence>
<dbReference type="SUPFAM" id="SSF56112">
    <property type="entry name" value="Protein kinase-like (PK-like)"/>
    <property type="match status" value="1"/>
</dbReference>
<evidence type="ECO:0000256" key="3">
    <source>
        <dbReference type="ARBA" id="ARBA00022741"/>
    </source>
</evidence>
<keyword evidence="4" id="KW-0418">Kinase</keyword>
<sequence>MRHRQDRHAPRYIPIRDLGHGGGANNLGMSLVQCTQTQTVLLRKKVAHPNGQYEAHFLDRLKRLPNIMRLHDYNPHPRAGIDELYFEYCEYGTLAQVRRRHVTQHTRIPESFIWRVLLSVGKALEGCHTGLGARGWTPILHTDVHLGNILLGAPSSRNNRDPRIVLADFGRARLVSSRRELYDDIAMLGFMIYEFCQIRSSITEVLQEVMAGRALWAYSSKLLEVLDMLRSYQDPRRPVEPRWQADPRRPILPKMDIVELLAWIERRRDRARMREHGNVILLR</sequence>
<name>A0A9W4U9U2_9PLEO</name>
<keyword evidence="3" id="KW-0547">Nucleotide-binding</keyword>
<evidence type="ECO:0000256" key="4">
    <source>
        <dbReference type="ARBA" id="ARBA00022777"/>
    </source>
</evidence>
<protein>
    <recommendedName>
        <fullName evidence="1">non-specific serine/threonine protein kinase</fullName>
        <ecNumber evidence="1">2.7.11.1</ecNumber>
    </recommendedName>
</protein>
<comment type="caution">
    <text evidence="7">The sequence shown here is derived from an EMBL/GenBank/DDBJ whole genome shotgun (WGS) entry which is preliminary data.</text>
</comment>
<evidence type="ECO:0000313" key="8">
    <source>
        <dbReference type="Proteomes" id="UP001152607"/>
    </source>
</evidence>
<dbReference type="GO" id="GO:0004674">
    <property type="term" value="F:protein serine/threonine kinase activity"/>
    <property type="evidence" value="ECO:0007669"/>
    <property type="project" value="UniProtKB-EC"/>
</dbReference>
<dbReference type="Gene3D" id="1.10.510.10">
    <property type="entry name" value="Transferase(Phosphotransferase) domain 1"/>
    <property type="match status" value="1"/>
</dbReference>
<organism evidence="7 8">
    <name type="scientific">Periconia digitata</name>
    <dbReference type="NCBI Taxonomy" id="1303443"/>
    <lineage>
        <taxon>Eukaryota</taxon>
        <taxon>Fungi</taxon>
        <taxon>Dikarya</taxon>
        <taxon>Ascomycota</taxon>
        <taxon>Pezizomycotina</taxon>
        <taxon>Dothideomycetes</taxon>
        <taxon>Pleosporomycetidae</taxon>
        <taxon>Pleosporales</taxon>
        <taxon>Massarineae</taxon>
        <taxon>Periconiaceae</taxon>
        <taxon>Periconia</taxon>
    </lineage>
</organism>
<dbReference type="SMART" id="SM00220">
    <property type="entry name" value="S_TKc"/>
    <property type="match status" value="1"/>
</dbReference>
<dbReference type="EMBL" id="CAOQHR010000002">
    <property type="protein sequence ID" value="CAI6329058.1"/>
    <property type="molecule type" value="Genomic_DNA"/>
</dbReference>
<dbReference type="PANTHER" id="PTHR43671">
    <property type="entry name" value="SERINE/THREONINE-PROTEIN KINASE NEK"/>
    <property type="match status" value="1"/>
</dbReference>
<reference evidence="7" key="1">
    <citation type="submission" date="2023-01" db="EMBL/GenBank/DDBJ databases">
        <authorList>
            <person name="Van Ghelder C."/>
            <person name="Rancurel C."/>
        </authorList>
    </citation>
    <scope>NUCLEOTIDE SEQUENCE</scope>
    <source>
        <strain evidence="7">CNCM I-4278</strain>
    </source>
</reference>
<dbReference type="InterPro" id="IPR011009">
    <property type="entry name" value="Kinase-like_dom_sf"/>
</dbReference>
<keyword evidence="2" id="KW-0808">Transferase</keyword>
<proteinExistence type="predicted"/>
<gene>
    <name evidence="7" type="ORF">PDIGIT_LOCUS4067</name>
</gene>
<dbReference type="OrthoDB" id="310217at2759"/>
<evidence type="ECO:0000313" key="7">
    <source>
        <dbReference type="EMBL" id="CAI6329058.1"/>
    </source>
</evidence>
<evidence type="ECO:0000256" key="2">
    <source>
        <dbReference type="ARBA" id="ARBA00022679"/>
    </source>
</evidence>
<dbReference type="PANTHER" id="PTHR43671:SF13">
    <property type="entry name" value="SERINE_THREONINE-PROTEIN KINASE NEK2"/>
    <property type="match status" value="1"/>
</dbReference>
<dbReference type="PROSITE" id="PS50011">
    <property type="entry name" value="PROTEIN_KINASE_DOM"/>
    <property type="match status" value="1"/>
</dbReference>
<dbReference type="GO" id="GO:0005524">
    <property type="term" value="F:ATP binding"/>
    <property type="evidence" value="ECO:0007669"/>
    <property type="project" value="UniProtKB-KW"/>
</dbReference>
<dbReference type="AlphaFoldDB" id="A0A9W4U9U2"/>
<keyword evidence="5" id="KW-0067">ATP-binding</keyword>
<keyword evidence="8" id="KW-1185">Reference proteome</keyword>